<name>A0ABU5ID30_9BURK</name>
<dbReference type="EMBL" id="JAXOJX010000013">
    <property type="protein sequence ID" value="MDZ5457009.1"/>
    <property type="molecule type" value="Genomic_DNA"/>
</dbReference>
<proteinExistence type="predicted"/>
<evidence type="ECO:0000256" key="1">
    <source>
        <dbReference type="SAM" id="Phobius"/>
    </source>
</evidence>
<feature type="transmembrane region" description="Helical" evidence="1">
    <location>
        <begin position="38"/>
        <end position="57"/>
    </location>
</feature>
<keyword evidence="3" id="KW-1185">Reference proteome</keyword>
<dbReference type="Proteomes" id="UP001293718">
    <property type="component" value="Unassembled WGS sequence"/>
</dbReference>
<gene>
    <name evidence="2" type="ORF">SM757_10555</name>
</gene>
<reference evidence="2 3" key="1">
    <citation type="submission" date="2023-11" db="EMBL/GenBank/DDBJ databases">
        <title>Draft genome of Azohydromonas lata strain H1 (DSM1123), a polyhydroxyalkanoate producer.</title>
        <authorList>
            <person name="Traversa D."/>
            <person name="D'Addabbo P."/>
            <person name="Pazzani C."/>
            <person name="Manzari C."/>
            <person name="Chiara M."/>
            <person name="Scrascia M."/>
        </authorList>
    </citation>
    <scope>NUCLEOTIDE SEQUENCE [LARGE SCALE GENOMIC DNA]</scope>
    <source>
        <strain evidence="2 3">H1</strain>
    </source>
</reference>
<sequence length="71" mass="7583">MSLPTSPQAASAVIAAGAQVTPPLAVVATDLLSRGVPLMVHLATGLYIALQASYLIWKWRREARTPRSIEV</sequence>
<evidence type="ECO:0000313" key="2">
    <source>
        <dbReference type="EMBL" id="MDZ5457009.1"/>
    </source>
</evidence>
<organism evidence="2 3">
    <name type="scientific">Azohydromonas lata</name>
    <dbReference type="NCBI Taxonomy" id="45677"/>
    <lineage>
        <taxon>Bacteria</taxon>
        <taxon>Pseudomonadati</taxon>
        <taxon>Pseudomonadota</taxon>
        <taxon>Betaproteobacteria</taxon>
        <taxon>Burkholderiales</taxon>
        <taxon>Sphaerotilaceae</taxon>
        <taxon>Azohydromonas</taxon>
    </lineage>
</organism>
<keyword evidence="1" id="KW-0812">Transmembrane</keyword>
<dbReference type="RefSeq" id="WP_322465436.1">
    <property type="nucleotide sequence ID" value="NZ_JAXOJX010000013.1"/>
</dbReference>
<keyword evidence="1" id="KW-0472">Membrane</keyword>
<keyword evidence="1" id="KW-1133">Transmembrane helix</keyword>
<accession>A0ABU5ID30</accession>
<protein>
    <submittedName>
        <fullName evidence="2">Uncharacterized protein</fullName>
    </submittedName>
</protein>
<evidence type="ECO:0000313" key="3">
    <source>
        <dbReference type="Proteomes" id="UP001293718"/>
    </source>
</evidence>
<comment type="caution">
    <text evidence="2">The sequence shown here is derived from an EMBL/GenBank/DDBJ whole genome shotgun (WGS) entry which is preliminary data.</text>
</comment>